<dbReference type="OrthoDB" id="3042753at2759"/>
<dbReference type="InterPro" id="IPR027796">
    <property type="entry name" value="OTT_1508_deam-like"/>
</dbReference>
<evidence type="ECO:0000313" key="2">
    <source>
        <dbReference type="Proteomes" id="UP000772434"/>
    </source>
</evidence>
<dbReference type="Proteomes" id="UP000772434">
    <property type="component" value="Unassembled WGS sequence"/>
</dbReference>
<gene>
    <name evidence="1" type="ORF">BDP27DRAFT_835046</name>
</gene>
<proteinExistence type="predicted"/>
<organism evidence="1 2">
    <name type="scientific">Rhodocollybia butyracea</name>
    <dbReference type="NCBI Taxonomy" id="206335"/>
    <lineage>
        <taxon>Eukaryota</taxon>
        <taxon>Fungi</taxon>
        <taxon>Dikarya</taxon>
        <taxon>Basidiomycota</taxon>
        <taxon>Agaricomycotina</taxon>
        <taxon>Agaricomycetes</taxon>
        <taxon>Agaricomycetidae</taxon>
        <taxon>Agaricales</taxon>
        <taxon>Marasmiineae</taxon>
        <taxon>Omphalotaceae</taxon>
        <taxon>Rhodocollybia</taxon>
    </lineage>
</organism>
<sequence length="206" mass="23769">MIECLDRCNSEQDDKMDLETEITINLVVLPPCPTVDPSESVAFLSDVTQTIIKWACRKRDSFLVKQEELKAVLDKTPQFCGTTHCEAILMCFNEKSHDLKASRAIGINKKCCYICDWLADRYNEGKPEDEKFILPGSHGIITPWVPPHEGMDSTMMRTLAIHLLRVLLRTETRGFPFNSPVEPLFELYWEDIYPDYRYEFELSLGI</sequence>
<dbReference type="AlphaFoldDB" id="A0A9P5PS92"/>
<accession>A0A9P5PS92</accession>
<evidence type="ECO:0000313" key="1">
    <source>
        <dbReference type="EMBL" id="KAF9068257.1"/>
    </source>
</evidence>
<dbReference type="EMBL" id="JADNRY010000063">
    <property type="protein sequence ID" value="KAF9068257.1"/>
    <property type="molecule type" value="Genomic_DNA"/>
</dbReference>
<dbReference type="Pfam" id="PF14441">
    <property type="entry name" value="OTT_1508_deam"/>
    <property type="match status" value="1"/>
</dbReference>
<keyword evidence="2" id="KW-1185">Reference proteome</keyword>
<comment type="caution">
    <text evidence="1">The sequence shown here is derived from an EMBL/GenBank/DDBJ whole genome shotgun (WGS) entry which is preliminary data.</text>
</comment>
<protein>
    <submittedName>
        <fullName evidence="1">Uncharacterized protein</fullName>
    </submittedName>
</protein>
<reference evidence="1" key="1">
    <citation type="submission" date="2020-11" db="EMBL/GenBank/DDBJ databases">
        <authorList>
            <consortium name="DOE Joint Genome Institute"/>
            <person name="Ahrendt S."/>
            <person name="Riley R."/>
            <person name="Andreopoulos W."/>
            <person name="Labutti K."/>
            <person name="Pangilinan J."/>
            <person name="Ruiz-Duenas F.J."/>
            <person name="Barrasa J.M."/>
            <person name="Sanchez-Garcia M."/>
            <person name="Camarero S."/>
            <person name="Miyauchi S."/>
            <person name="Serrano A."/>
            <person name="Linde D."/>
            <person name="Babiker R."/>
            <person name="Drula E."/>
            <person name="Ayuso-Fernandez I."/>
            <person name="Pacheco R."/>
            <person name="Padilla G."/>
            <person name="Ferreira P."/>
            <person name="Barriuso J."/>
            <person name="Kellner H."/>
            <person name="Castanera R."/>
            <person name="Alfaro M."/>
            <person name="Ramirez L."/>
            <person name="Pisabarro A.G."/>
            <person name="Kuo A."/>
            <person name="Tritt A."/>
            <person name="Lipzen A."/>
            <person name="He G."/>
            <person name="Yan M."/>
            <person name="Ng V."/>
            <person name="Cullen D."/>
            <person name="Martin F."/>
            <person name="Rosso M.-N."/>
            <person name="Henrissat B."/>
            <person name="Hibbett D."/>
            <person name="Martinez A.T."/>
            <person name="Grigoriev I.V."/>
        </authorList>
    </citation>
    <scope>NUCLEOTIDE SEQUENCE</scope>
    <source>
        <strain evidence="1">AH 40177</strain>
    </source>
</reference>
<name>A0A9P5PS92_9AGAR</name>